<dbReference type="EMBL" id="CACVAX010000043">
    <property type="protein sequence ID" value="CAA6815632.1"/>
    <property type="molecule type" value="Genomic_DNA"/>
</dbReference>
<sequence length="745" mass="85661">MLTQPYQKIFSKKALHEALDFIKSKGSGLDKESLDAFKKQAKKEIDQLYVELMGSVYAPQPIEKIAIAKNKTEKRPIALASVRDKVVQRALVNVIEPHFDKLMSNKSYGYRRDKSTLKAIGRCRDYINRGYFWVYKTDIDNYFETINHDTLLNILDKEIADKKIVRLISLYLQNGGFKQANYVEHGEGVHQGDILSPLLSNIYLTEMDRFLERKGVEFVRYADDFVLFFKNKELIKEPVKALNLFLKTLSLKTGEDKSYRANVFEQGFTFLGAFFKNKEVKIDNARLQKKVSKLFEIARETKKPKDFVTKVNFFLEGLSWYYLKIIEPNSTQFTVLYNALIEASAQYVFLQRKEGKLKNKKAFKEPFETLYLLKEVSLTEHRESIERIVSKGFEKYLATKSYTQEPTKLKQNKQKYAKSFAASSVLYVSQFGAYLGMSKNSITVKLKGKVVAKMPKRQCEQIIIAGKAISISSNMVYLCAKEGIAIDFVDGHDTPFASLLSFKNTYPKMALMQLELIEKKKSLALAKKFITGKAKNQLNYLKYLDRYHDDVEKNIENMEQRMKTNLKTAKSVAQLMGYEGEISSLYWQSLVVILQEKSDFKGRENKGATDLVNASLNYGYAILYARVQNALLKAGLALHISFLHSLQEGKPTLVYDFIEEFRAFVVDRAIVSMINKNEPLKINSKGELSKASCHLIVQNVKERLGVYTQHKKASKKVETILQDQAYLLARHVRGEEKYKPFIGKY</sequence>
<organism evidence="13">
    <name type="scientific">uncultured Sulfurovum sp</name>
    <dbReference type="NCBI Taxonomy" id="269237"/>
    <lineage>
        <taxon>Bacteria</taxon>
        <taxon>Pseudomonadati</taxon>
        <taxon>Campylobacterota</taxon>
        <taxon>Epsilonproteobacteria</taxon>
        <taxon>Campylobacterales</taxon>
        <taxon>Sulfurovaceae</taxon>
        <taxon>Sulfurovum</taxon>
        <taxon>environmental samples</taxon>
    </lineage>
</organism>
<evidence type="ECO:0000256" key="6">
    <source>
        <dbReference type="ARBA" id="ARBA00023118"/>
    </source>
</evidence>
<keyword evidence="4 10" id="KW-0378">Hydrolase</keyword>
<evidence type="ECO:0000256" key="7">
    <source>
        <dbReference type="ARBA" id="ARBA00023125"/>
    </source>
</evidence>
<dbReference type="PANTHER" id="PTHR34353">
    <property type="entry name" value="CRISPR-ASSOCIATED ENDONUCLEASE CAS1 1"/>
    <property type="match status" value="1"/>
</dbReference>
<evidence type="ECO:0000256" key="8">
    <source>
        <dbReference type="ARBA" id="ARBA00023211"/>
    </source>
</evidence>
<evidence type="ECO:0000313" key="13">
    <source>
        <dbReference type="EMBL" id="CAA6815632.1"/>
    </source>
</evidence>
<keyword evidence="3 10" id="KW-0255">Endonuclease</keyword>
<dbReference type="InterPro" id="IPR002729">
    <property type="entry name" value="CRISPR-assoc_Cas1"/>
</dbReference>
<dbReference type="SUPFAM" id="SSF56672">
    <property type="entry name" value="DNA/RNA polymerases"/>
    <property type="match status" value="1"/>
</dbReference>
<dbReference type="CDD" id="cd09634">
    <property type="entry name" value="Cas1_I-II-III"/>
    <property type="match status" value="1"/>
</dbReference>
<dbReference type="Pfam" id="PF00078">
    <property type="entry name" value="RVT_1"/>
    <property type="match status" value="1"/>
</dbReference>
<evidence type="ECO:0000256" key="4">
    <source>
        <dbReference type="ARBA" id="ARBA00022801"/>
    </source>
</evidence>
<dbReference type="AlphaFoldDB" id="A0A6S6TJ82"/>
<dbReference type="Gene3D" id="1.20.120.920">
    <property type="entry name" value="CRISPR-associated endonuclease Cas1, C-terminal domain"/>
    <property type="match status" value="1"/>
</dbReference>
<feature type="binding site" evidence="10">
    <location>
        <position position="659"/>
    </location>
    <ligand>
        <name>Mn(2+)</name>
        <dbReference type="ChEBI" id="CHEBI:29035"/>
    </ligand>
</feature>
<keyword evidence="2 10" id="KW-0479">Metal-binding</keyword>
<comment type="function">
    <text evidence="10">CRISPR (clustered regularly interspaced short palindromic repeat), is an adaptive immune system that provides protection against mobile genetic elements (viruses, transposable elements and conjugative plasmids). CRISPR clusters contain spacers, sequences complementary to antecedent mobile elements, and target invading nucleic acids. CRISPR clusters are transcribed and processed into CRISPR RNA (crRNA). Acts as a dsDNA endonuclease. Involved in the integration of spacer DNA into the CRISPR cassette.</text>
</comment>
<proteinExistence type="inferred from homology"/>
<keyword evidence="11" id="KW-0175">Coiled coil</keyword>
<reference evidence="13" key="1">
    <citation type="submission" date="2020-01" db="EMBL/GenBank/DDBJ databases">
        <authorList>
            <person name="Meier V. D."/>
            <person name="Meier V D."/>
        </authorList>
    </citation>
    <scope>NUCLEOTIDE SEQUENCE</scope>
    <source>
        <strain evidence="13">HLG_WM_MAG_04</strain>
    </source>
</reference>
<evidence type="ECO:0000256" key="11">
    <source>
        <dbReference type="SAM" id="Coils"/>
    </source>
</evidence>
<accession>A0A6S6TJ82</accession>
<evidence type="ECO:0000256" key="5">
    <source>
        <dbReference type="ARBA" id="ARBA00022842"/>
    </source>
</evidence>
<keyword evidence="6 10" id="KW-0051">Antiviral defense</keyword>
<dbReference type="GO" id="GO:0003677">
    <property type="term" value="F:DNA binding"/>
    <property type="evidence" value="ECO:0007669"/>
    <property type="project" value="UniProtKB-KW"/>
</dbReference>
<name>A0A6S6TJ82_9BACT</name>
<dbReference type="GO" id="GO:0004519">
    <property type="term" value="F:endonuclease activity"/>
    <property type="evidence" value="ECO:0007669"/>
    <property type="project" value="UniProtKB-UniRule"/>
</dbReference>
<comment type="similarity">
    <text evidence="10">Belongs to the CRISPR-associated endonuclease Cas1 family.</text>
</comment>
<keyword evidence="7 10" id="KW-0238">DNA-binding</keyword>
<comment type="cofactor">
    <cofactor evidence="10">
        <name>Mg(2+)</name>
        <dbReference type="ChEBI" id="CHEBI:18420"/>
    </cofactor>
    <cofactor evidence="10">
        <name>Mn(2+)</name>
        <dbReference type="ChEBI" id="CHEBI:29035"/>
    </cofactor>
</comment>
<dbReference type="PANTHER" id="PTHR34353:SF2">
    <property type="entry name" value="CRISPR-ASSOCIATED ENDONUCLEASE CAS1 1"/>
    <property type="match status" value="1"/>
</dbReference>
<dbReference type="InterPro" id="IPR043502">
    <property type="entry name" value="DNA/RNA_pol_sf"/>
</dbReference>
<feature type="domain" description="Reverse transcriptase" evidence="12">
    <location>
        <begin position="48"/>
        <end position="275"/>
    </location>
</feature>
<evidence type="ECO:0000256" key="2">
    <source>
        <dbReference type="ARBA" id="ARBA00022723"/>
    </source>
</evidence>
<dbReference type="InterPro" id="IPR042211">
    <property type="entry name" value="CRISPR-assoc_Cas1_N"/>
</dbReference>
<evidence type="ECO:0000259" key="12">
    <source>
        <dbReference type="PROSITE" id="PS50878"/>
    </source>
</evidence>
<comment type="subunit">
    <text evidence="9 10">Homodimer, forms a heterotetramer with a Cas2 homodimer.</text>
</comment>
<feature type="coiled-coil region" evidence="11">
    <location>
        <begin position="541"/>
        <end position="568"/>
    </location>
</feature>
<keyword evidence="8 10" id="KW-0464">Manganese</keyword>
<dbReference type="Pfam" id="PF01867">
    <property type="entry name" value="Cas_Cas1"/>
    <property type="match status" value="1"/>
</dbReference>
<dbReference type="InterPro" id="IPR042206">
    <property type="entry name" value="CRISPR-assoc_Cas1_C"/>
</dbReference>
<dbReference type="EC" id="3.1.-.-" evidence="10"/>
<evidence type="ECO:0000256" key="3">
    <source>
        <dbReference type="ARBA" id="ARBA00022759"/>
    </source>
</evidence>
<dbReference type="GO" id="GO:0043571">
    <property type="term" value="P:maintenance of CRISPR repeat elements"/>
    <property type="evidence" value="ECO:0007669"/>
    <property type="project" value="UniProtKB-UniRule"/>
</dbReference>
<protein>
    <recommendedName>
        <fullName evidence="10">CRISPR-associated endonuclease Cas1</fullName>
        <ecNumber evidence="10">3.1.-.-</ecNumber>
    </recommendedName>
</protein>
<dbReference type="GO" id="GO:0051607">
    <property type="term" value="P:defense response to virus"/>
    <property type="evidence" value="ECO:0007669"/>
    <property type="project" value="UniProtKB-UniRule"/>
</dbReference>
<keyword evidence="5 10" id="KW-0460">Magnesium</keyword>
<dbReference type="InterPro" id="IPR000477">
    <property type="entry name" value="RT_dom"/>
</dbReference>
<dbReference type="PROSITE" id="PS50878">
    <property type="entry name" value="RT_POL"/>
    <property type="match status" value="1"/>
</dbReference>
<gene>
    <name evidence="10" type="primary">cas1</name>
    <name evidence="13" type="ORF">HELGO_WM6855</name>
</gene>
<dbReference type="CDD" id="cd01651">
    <property type="entry name" value="RT_G2_intron"/>
    <property type="match status" value="1"/>
</dbReference>
<dbReference type="Gene3D" id="3.100.10.20">
    <property type="entry name" value="CRISPR-associated endonuclease Cas1, N-terminal domain"/>
    <property type="match status" value="1"/>
</dbReference>
<dbReference type="GO" id="GO:0046872">
    <property type="term" value="F:metal ion binding"/>
    <property type="evidence" value="ECO:0007669"/>
    <property type="project" value="UniProtKB-UniRule"/>
</dbReference>
<keyword evidence="1 10" id="KW-0540">Nuclease</keyword>
<evidence type="ECO:0000256" key="1">
    <source>
        <dbReference type="ARBA" id="ARBA00022722"/>
    </source>
</evidence>
<dbReference type="InterPro" id="IPR050646">
    <property type="entry name" value="Cas1"/>
</dbReference>
<feature type="binding site" evidence="10">
    <location>
        <position position="579"/>
    </location>
    <ligand>
        <name>Mn(2+)</name>
        <dbReference type="ChEBI" id="CHEBI:29035"/>
    </ligand>
</feature>
<feature type="binding site" evidence="10">
    <location>
        <position position="644"/>
    </location>
    <ligand>
        <name>Mn(2+)</name>
        <dbReference type="ChEBI" id="CHEBI:29035"/>
    </ligand>
</feature>
<dbReference type="NCBIfam" id="TIGR00287">
    <property type="entry name" value="cas1"/>
    <property type="match status" value="1"/>
</dbReference>
<dbReference type="GO" id="GO:0016787">
    <property type="term" value="F:hydrolase activity"/>
    <property type="evidence" value="ECO:0007669"/>
    <property type="project" value="UniProtKB-KW"/>
</dbReference>
<evidence type="ECO:0000256" key="9">
    <source>
        <dbReference type="ARBA" id="ARBA00038592"/>
    </source>
</evidence>
<dbReference type="HAMAP" id="MF_01470">
    <property type="entry name" value="Cas1"/>
    <property type="match status" value="1"/>
</dbReference>
<evidence type="ECO:0000256" key="10">
    <source>
        <dbReference type="HAMAP-Rule" id="MF_01470"/>
    </source>
</evidence>